<evidence type="ECO:0000259" key="2">
    <source>
        <dbReference type="PROSITE" id="PS51925"/>
    </source>
</evidence>
<sequence>MSTKMEQANGENTENLVEQFSTILTTLTAFRTQITTLQNQVKVLEKNVKKQMKTYEKEAKKNKNKGNRKASGFAVGGPVSKELCNFMGKPTDSKLARTEVTQYLIQYIKDNNLQWAENRKIIKPDSKLKKLLKPAKNEDVTYFNLQKLMNKHFIKNTKSVSAQQQ</sequence>
<dbReference type="PROSITE" id="PS51925">
    <property type="entry name" value="SWIB_MDM2"/>
    <property type="match status" value="1"/>
</dbReference>
<dbReference type="Pfam" id="PF02201">
    <property type="entry name" value="SWIB"/>
    <property type="match status" value="1"/>
</dbReference>
<dbReference type="InterPro" id="IPR036885">
    <property type="entry name" value="SWIB_MDM2_dom_sf"/>
</dbReference>
<dbReference type="InterPro" id="IPR019835">
    <property type="entry name" value="SWIB_domain"/>
</dbReference>
<proteinExistence type="predicted"/>
<evidence type="ECO:0000256" key="1">
    <source>
        <dbReference type="SAM" id="Coils"/>
    </source>
</evidence>
<protein>
    <recommendedName>
        <fullName evidence="2">DM2 domain-containing protein</fullName>
    </recommendedName>
</protein>
<keyword evidence="1" id="KW-0175">Coiled coil</keyword>
<name>A0A6C0CNY2_9ZZZZ</name>
<feature type="coiled-coil region" evidence="1">
    <location>
        <begin position="27"/>
        <end position="65"/>
    </location>
</feature>
<dbReference type="CDD" id="cd10567">
    <property type="entry name" value="SWIB-MDM2_like"/>
    <property type="match status" value="1"/>
</dbReference>
<dbReference type="PANTHER" id="PTHR13844">
    <property type="entry name" value="SWI/SNF-RELATED MATRIX-ASSOCIATED ACTIN-DEPENDENT REGULATOR OF CHROMATIN SUBFAMILY D"/>
    <property type="match status" value="1"/>
</dbReference>
<dbReference type="AlphaFoldDB" id="A0A6C0CNY2"/>
<reference evidence="3" key="1">
    <citation type="journal article" date="2020" name="Nature">
        <title>Giant virus diversity and host interactions through global metagenomics.</title>
        <authorList>
            <person name="Schulz F."/>
            <person name="Roux S."/>
            <person name="Paez-Espino D."/>
            <person name="Jungbluth S."/>
            <person name="Walsh D.A."/>
            <person name="Denef V.J."/>
            <person name="McMahon K.D."/>
            <person name="Konstantinidis K.T."/>
            <person name="Eloe-Fadrosh E.A."/>
            <person name="Kyrpides N.C."/>
            <person name="Woyke T."/>
        </authorList>
    </citation>
    <scope>NUCLEOTIDE SEQUENCE</scope>
    <source>
        <strain evidence="3">GVMAG-M-3300021425-14</strain>
    </source>
</reference>
<feature type="domain" description="DM2" evidence="2">
    <location>
        <begin position="72"/>
        <end position="155"/>
    </location>
</feature>
<dbReference type="SUPFAM" id="SSF47592">
    <property type="entry name" value="SWIB/MDM2 domain"/>
    <property type="match status" value="1"/>
</dbReference>
<dbReference type="Gene3D" id="1.10.245.10">
    <property type="entry name" value="SWIB/MDM2 domain"/>
    <property type="match status" value="1"/>
</dbReference>
<evidence type="ECO:0000313" key="3">
    <source>
        <dbReference type="EMBL" id="QHT05937.1"/>
    </source>
</evidence>
<organism evidence="3">
    <name type="scientific">viral metagenome</name>
    <dbReference type="NCBI Taxonomy" id="1070528"/>
    <lineage>
        <taxon>unclassified sequences</taxon>
        <taxon>metagenomes</taxon>
        <taxon>organismal metagenomes</taxon>
    </lineage>
</organism>
<dbReference type="InterPro" id="IPR003121">
    <property type="entry name" value="SWIB_MDM2_domain"/>
</dbReference>
<dbReference type="SMART" id="SM00151">
    <property type="entry name" value="SWIB"/>
    <property type="match status" value="1"/>
</dbReference>
<accession>A0A6C0CNY2</accession>
<dbReference type="EMBL" id="MN739461">
    <property type="protein sequence ID" value="QHT05937.1"/>
    <property type="molecule type" value="Genomic_DNA"/>
</dbReference>